<keyword evidence="4 6" id="KW-0067">ATP-binding</keyword>
<evidence type="ECO:0000256" key="6">
    <source>
        <dbReference type="PROSITE-ProRule" id="PRU00283"/>
    </source>
</evidence>
<dbReference type="GO" id="GO:0005524">
    <property type="term" value="F:ATP binding"/>
    <property type="evidence" value="ECO:0007669"/>
    <property type="project" value="UniProtKB-UniRule"/>
</dbReference>
<feature type="coiled-coil region" evidence="7">
    <location>
        <begin position="363"/>
        <end position="598"/>
    </location>
</feature>
<dbReference type="InterPro" id="IPR001752">
    <property type="entry name" value="Kinesin_motor_dom"/>
</dbReference>
<keyword evidence="10" id="KW-1185">Reference proteome</keyword>
<evidence type="ECO:0000256" key="5">
    <source>
        <dbReference type="ARBA" id="ARBA00023054"/>
    </source>
</evidence>
<evidence type="ECO:0000256" key="4">
    <source>
        <dbReference type="ARBA" id="ARBA00022840"/>
    </source>
</evidence>
<comment type="subcellular location">
    <subcellularLocation>
        <location evidence="1">Cytoplasm</location>
    </subcellularLocation>
</comment>
<evidence type="ECO:0000256" key="7">
    <source>
        <dbReference type="SAM" id="Coils"/>
    </source>
</evidence>
<dbReference type="GO" id="GO:0007018">
    <property type="term" value="P:microtubule-based movement"/>
    <property type="evidence" value="ECO:0007669"/>
    <property type="project" value="InterPro"/>
</dbReference>
<dbReference type="AlphaFoldDB" id="A0A8S1QLP8"/>
<dbReference type="EMBL" id="CAJJDN010000110">
    <property type="protein sequence ID" value="CAD8116124.1"/>
    <property type="molecule type" value="Genomic_DNA"/>
</dbReference>
<dbReference type="GO" id="GO:0007052">
    <property type="term" value="P:mitotic spindle organization"/>
    <property type="evidence" value="ECO:0007669"/>
    <property type="project" value="TreeGrafter"/>
</dbReference>
<accession>A0A8S1QLP8</accession>
<keyword evidence="5 7" id="KW-0175">Coiled coil</keyword>
<dbReference type="PANTHER" id="PTHR47969">
    <property type="entry name" value="CHROMOSOME-ASSOCIATED KINESIN KIF4A-RELATED"/>
    <property type="match status" value="1"/>
</dbReference>
<sequence>MKLPDRITQTYQNYNMLARVRLSDNPQKMIEFTKESIQIRDPTNKNTDCKKVKFSSVCTNQENTFSVIQPMIQKLIEGHNACVLSYGQTGSGKSYTLFGQEGEENITEQKGIIIRAMEYLLSQKQEKEKTVEFVISISMAEIFLEQIRDLGKAYQFRQSGDMNQIIQNYMNENLQIQENANGQIIIDGLTQINIRSAQELNDVIQMGLKLRKKLEQQRKPFGYKCHTIISVCLVQKDKEYDNMPFMNSLIQFIDLAGSERIAKSFNNEGQFEEAVLINQSLATLSKCLSAVFQMNSKKIATKDSKLTRILQNCLNSQVTLIIHLNPNENNFEECLSTLQYAEKIIGLTTAQITDDNSNQLGSFPGQDKLINKLQNEIQELKQKIELMTREHKQQILDIKKLLGIDLDQLTIEELKKLKQQKEALQKLEVVTIQLNEAEIMIDKLQKEKELLKKEESVKLERYQCRIIELNEDNRKLKGFQAEKKKQLEQIEQEKNDKVLETVQKQLKQHQEEIEKKVSVIINLPQVISAKTLEVQKHEDIKRLAKLELEKEYKQHMENLKFEYAKLLQDSTDQYEKYLQKKNEEIEHFINQFKKYQEKKKMQIRDIKSETFDLFDIVMKTFRVIEKIENGAYSSGIRSFNIPATDKPQIPTRNRFKNLFKYLDERSLNNTKQDGTKAKVTLQPMQMSQFLESNYIKLNLTEMHEPTLRQFANMIRDEFVQVLAREKELQKRVVELEILQSNNDLNTLIKERDEYKQLYLQEVKKVNQSKRIISGKSETHPNILIRPLTQQNSRYRL</sequence>
<keyword evidence="2" id="KW-0963">Cytoplasm</keyword>
<evidence type="ECO:0000259" key="8">
    <source>
        <dbReference type="PROSITE" id="PS50067"/>
    </source>
</evidence>
<name>A0A8S1QLP8_9CILI</name>
<gene>
    <name evidence="9" type="ORF">PSON_ATCC_30995.1.T1100053</name>
</gene>
<dbReference type="PANTHER" id="PTHR47969:SF15">
    <property type="entry name" value="CHROMOSOME-ASSOCIATED KINESIN KIF4A-RELATED"/>
    <property type="match status" value="1"/>
</dbReference>
<evidence type="ECO:0000256" key="1">
    <source>
        <dbReference type="ARBA" id="ARBA00004496"/>
    </source>
</evidence>
<evidence type="ECO:0000256" key="3">
    <source>
        <dbReference type="ARBA" id="ARBA00022741"/>
    </source>
</evidence>
<dbReference type="PROSITE" id="PS50067">
    <property type="entry name" value="KINESIN_MOTOR_2"/>
    <property type="match status" value="1"/>
</dbReference>
<protein>
    <recommendedName>
        <fullName evidence="8">Kinesin motor domain-containing protein</fullName>
    </recommendedName>
</protein>
<reference evidence="9" key="1">
    <citation type="submission" date="2021-01" db="EMBL/GenBank/DDBJ databases">
        <authorList>
            <consortium name="Genoscope - CEA"/>
            <person name="William W."/>
        </authorList>
    </citation>
    <scope>NUCLEOTIDE SEQUENCE</scope>
</reference>
<dbReference type="GO" id="GO:0008017">
    <property type="term" value="F:microtubule binding"/>
    <property type="evidence" value="ECO:0007669"/>
    <property type="project" value="InterPro"/>
</dbReference>
<dbReference type="InterPro" id="IPR027640">
    <property type="entry name" value="Kinesin-like_fam"/>
</dbReference>
<comment type="similarity">
    <text evidence="6">Belongs to the TRAFAC class myosin-kinesin ATPase superfamily. Kinesin family.</text>
</comment>
<proteinExistence type="inferred from homology"/>
<dbReference type="SMART" id="SM00129">
    <property type="entry name" value="KISc"/>
    <property type="match status" value="1"/>
</dbReference>
<evidence type="ECO:0000256" key="2">
    <source>
        <dbReference type="ARBA" id="ARBA00022490"/>
    </source>
</evidence>
<dbReference type="Pfam" id="PF00225">
    <property type="entry name" value="Kinesin"/>
    <property type="match status" value="1"/>
</dbReference>
<dbReference type="GO" id="GO:0005875">
    <property type="term" value="C:microtubule associated complex"/>
    <property type="evidence" value="ECO:0007669"/>
    <property type="project" value="TreeGrafter"/>
</dbReference>
<organism evidence="9 10">
    <name type="scientific">Paramecium sonneborni</name>
    <dbReference type="NCBI Taxonomy" id="65129"/>
    <lineage>
        <taxon>Eukaryota</taxon>
        <taxon>Sar</taxon>
        <taxon>Alveolata</taxon>
        <taxon>Ciliophora</taxon>
        <taxon>Intramacronucleata</taxon>
        <taxon>Oligohymenophorea</taxon>
        <taxon>Peniculida</taxon>
        <taxon>Parameciidae</taxon>
        <taxon>Paramecium</taxon>
    </lineage>
</organism>
<keyword evidence="3 6" id="KW-0547">Nucleotide-binding</keyword>
<evidence type="ECO:0000313" key="10">
    <source>
        <dbReference type="Proteomes" id="UP000692954"/>
    </source>
</evidence>
<comment type="caution">
    <text evidence="9">The sequence shown here is derived from an EMBL/GenBank/DDBJ whole genome shotgun (WGS) entry which is preliminary data.</text>
</comment>
<dbReference type="GO" id="GO:0003777">
    <property type="term" value="F:microtubule motor activity"/>
    <property type="evidence" value="ECO:0007669"/>
    <property type="project" value="InterPro"/>
</dbReference>
<dbReference type="OrthoDB" id="448977at2759"/>
<feature type="domain" description="Kinesin motor" evidence="8">
    <location>
        <begin position="13"/>
        <end position="347"/>
    </location>
</feature>
<dbReference type="GO" id="GO:0051231">
    <property type="term" value="P:spindle elongation"/>
    <property type="evidence" value="ECO:0007669"/>
    <property type="project" value="TreeGrafter"/>
</dbReference>
<dbReference type="Proteomes" id="UP000692954">
    <property type="component" value="Unassembled WGS sequence"/>
</dbReference>
<feature type="binding site" evidence="6">
    <location>
        <begin position="87"/>
        <end position="94"/>
    </location>
    <ligand>
        <name>ATP</name>
        <dbReference type="ChEBI" id="CHEBI:30616"/>
    </ligand>
</feature>
<keyword evidence="6" id="KW-0505">Motor protein</keyword>
<dbReference type="GO" id="GO:0005737">
    <property type="term" value="C:cytoplasm"/>
    <property type="evidence" value="ECO:0007669"/>
    <property type="project" value="UniProtKB-SubCell"/>
</dbReference>
<evidence type="ECO:0000313" key="9">
    <source>
        <dbReference type="EMBL" id="CAD8116124.1"/>
    </source>
</evidence>